<accession>A0A812Y427</accession>
<dbReference type="Gene3D" id="3.40.33.10">
    <property type="entry name" value="CAP"/>
    <property type="match status" value="1"/>
</dbReference>
<gene>
    <name evidence="4" type="primary">ykwD</name>
    <name evidence="4" type="ORF">SPIL2461_LOCUS21953</name>
</gene>
<protein>
    <submittedName>
        <fullName evidence="4">YkwD protein</fullName>
    </submittedName>
</protein>
<dbReference type="CDD" id="cd05379">
    <property type="entry name" value="CAP_bacterial"/>
    <property type="match status" value="1"/>
</dbReference>
<dbReference type="SUPFAM" id="SSF55797">
    <property type="entry name" value="PR-1-like"/>
    <property type="match status" value="1"/>
</dbReference>
<keyword evidence="2" id="KW-1133">Transmembrane helix</keyword>
<proteinExistence type="predicted"/>
<dbReference type="OrthoDB" id="441651at2759"/>
<feature type="region of interest" description="Disordered" evidence="1">
    <location>
        <begin position="210"/>
        <end position="263"/>
    </location>
</feature>
<evidence type="ECO:0000256" key="2">
    <source>
        <dbReference type="SAM" id="Phobius"/>
    </source>
</evidence>
<evidence type="ECO:0000259" key="3">
    <source>
        <dbReference type="Pfam" id="PF00188"/>
    </source>
</evidence>
<organism evidence="4 5">
    <name type="scientific">Symbiodinium pilosum</name>
    <name type="common">Dinoflagellate</name>
    <dbReference type="NCBI Taxonomy" id="2952"/>
    <lineage>
        <taxon>Eukaryota</taxon>
        <taxon>Sar</taxon>
        <taxon>Alveolata</taxon>
        <taxon>Dinophyceae</taxon>
        <taxon>Suessiales</taxon>
        <taxon>Symbiodiniaceae</taxon>
        <taxon>Symbiodinium</taxon>
    </lineage>
</organism>
<evidence type="ECO:0000313" key="5">
    <source>
        <dbReference type="Proteomes" id="UP000649617"/>
    </source>
</evidence>
<feature type="region of interest" description="Disordered" evidence="1">
    <location>
        <begin position="176"/>
        <end position="197"/>
    </location>
</feature>
<dbReference type="Pfam" id="PF00188">
    <property type="entry name" value="CAP"/>
    <property type="match status" value="1"/>
</dbReference>
<dbReference type="InterPro" id="IPR014044">
    <property type="entry name" value="CAP_dom"/>
</dbReference>
<dbReference type="Proteomes" id="UP000649617">
    <property type="component" value="Unassembled WGS sequence"/>
</dbReference>
<evidence type="ECO:0000256" key="1">
    <source>
        <dbReference type="SAM" id="MobiDB-lite"/>
    </source>
</evidence>
<keyword evidence="5" id="KW-1185">Reference proteome</keyword>
<reference evidence="4" key="1">
    <citation type="submission" date="2021-02" db="EMBL/GenBank/DDBJ databases">
        <authorList>
            <person name="Dougan E. K."/>
            <person name="Rhodes N."/>
            <person name="Thang M."/>
            <person name="Chan C."/>
        </authorList>
    </citation>
    <scope>NUCLEOTIDE SEQUENCE</scope>
</reference>
<evidence type="ECO:0000313" key="4">
    <source>
        <dbReference type="EMBL" id="CAE7755612.1"/>
    </source>
</evidence>
<dbReference type="AlphaFoldDB" id="A0A812Y427"/>
<feature type="transmembrane region" description="Helical" evidence="2">
    <location>
        <begin position="408"/>
        <end position="432"/>
    </location>
</feature>
<dbReference type="PANTHER" id="PTHR31157">
    <property type="entry name" value="SCP DOMAIN-CONTAINING PROTEIN"/>
    <property type="match status" value="1"/>
</dbReference>
<feature type="domain" description="SCP" evidence="3">
    <location>
        <begin position="19"/>
        <end position="142"/>
    </location>
</feature>
<sequence length="480" mass="50850">VAGSLGVMEERSYEHFGLLNELRAAGYTCPGGSSYAPNDVPLKFDCRLWKASQLHSQDMADNGYFSHTSQDGRSPWDRAEAQGIRANGENIAAGRSGAASVLDQWKNSDGHCKNMMNPNFKVFAVGYAYNSESRYRHYWTQMLKSSDVSDLDTSCYITAATTSSATTTTTVAVTTTTTTTTTTSTTTSTTSTTSTSVVDNTTIQSQLNATTSSAATSAVANTTGLDEQSRSTSSTSSSGRTTQGTLEESVTSTSSTFSTSLTSTAKVETSTTQLVTSTAGLAPTRRDFVKGQISMRMRSGESLASPPLDWLKTFLTQLGGGLLQAISFTARRLRRLEGTNTTVSFTAEVPAGRGAEVAARLESPEVFAATLTEVDLPETVEVLSVEVSEVLEAEALEGPAEVNSADGALIAVLVFAGLAVFSIIGILAFCYWRKQGTPKNVTSEGCGDPEAQVPPMNLPGFPGDADFRKSRSSNVVVSHL</sequence>
<keyword evidence="2" id="KW-0472">Membrane</keyword>
<feature type="compositionally biased region" description="Low complexity" evidence="1">
    <location>
        <begin position="230"/>
        <end position="263"/>
    </location>
</feature>
<dbReference type="InterPro" id="IPR035940">
    <property type="entry name" value="CAP_sf"/>
</dbReference>
<feature type="compositionally biased region" description="Low complexity" evidence="1">
    <location>
        <begin position="210"/>
        <end position="223"/>
    </location>
</feature>
<keyword evidence="2" id="KW-0812">Transmembrane</keyword>
<dbReference type="EMBL" id="CAJNIZ010046747">
    <property type="protein sequence ID" value="CAE7755612.1"/>
    <property type="molecule type" value="Genomic_DNA"/>
</dbReference>
<feature type="non-terminal residue" evidence="4">
    <location>
        <position position="1"/>
    </location>
</feature>
<name>A0A812Y427_SYMPI</name>
<dbReference type="PANTHER" id="PTHR31157:SF1">
    <property type="entry name" value="SCP DOMAIN-CONTAINING PROTEIN"/>
    <property type="match status" value="1"/>
</dbReference>
<comment type="caution">
    <text evidence="4">The sequence shown here is derived from an EMBL/GenBank/DDBJ whole genome shotgun (WGS) entry which is preliminary data.</text>
</comment>